<dbReference type="PROSITE" id="PS50217">
    <property type="entry name" value="BZIP"/>
    <property type="match status" value="1"/>
</dbReference>
<organism evidence="3 4">
    <name type="scientific">Lunasporangiospora selenospora</name>
    <dbReference type="NCBI Taxonomy" id="979761"/>
    <lineage>
        <taxon>Eukaryota</taxon>
        <taxon>Fungi</taxon>
        <taxon>Fungi incertae sedis</taxon>
        <taxon>Mucoromycota</taxon>
        <taxon>Mortierellomycotina</taxon>
        <taxon>Mortierellomycetes</taxon>
        <taxon>Mortierellales</taxon>
        <taxon>Mortierellaceae</taxon>
        <taxon>Lunasporangiospora</taxon>
    </lineage>
</organism>
<dbReference type="PROSITE" id="PS00036">
    <property type="entry name" value="BZIP_BASIC"/>
    <property type="match status" value="1"/>
</dbReference>
<feature type="domain" description="BZIP" evidence="2">
    <location>
        <begin position="30"/>
        <end position="87"/>
    </location>
</feature>
<feature type="non-terminal residue" evidence="3">
    <location>
        <position position="1"/>
    </location>
</feature>
<evidence type="ECO:0000259" key="2">
    <source>
        <dbReference type="PROSITE" id="PS50217"/>
    </source>
</evidence>
<proteinExistence type="predicted"/>
<feature type="compositionally biased region" description="Basic and acidic residues" evidence="1">
    <location>
        <begin position="101"/>
        <end position="111"/>
    </location>
</feature>
<dbReference type="AlphaFoldDB" id="A0A9P6KBN9"/>
<feature type="compositionally biased region" description="Acidic residues" evidence="1">
    <location>
        <begin position="133"/>
        <end position="149"/>
    </location>
</feature>
<accession>A0A9P6KBN9</accession>
<evidence type="ECO:0000256" key="1">
    <source>
        <dbReference type="SAM" id="MobiDB-lite"/>
    </source>
</evidence>
<protein>
    <recommendedName>
        <fullName evidence="2">BZIP domain-containing protein</fullName>
    </recommendedName>
</protein>
<feature type="region of interest" description="Disordered" evidence="1">
    <location>
        <begin position="1"/>
        <end position="62"/>
    </location>
</feature>
<comment type="caution">
    <text evidence="3">The sequence shown here is derived from an EMBL/GenBank/DDBJ whole genome shotgun (WGS) entry which is preliminary data.</text>
</comment>
<feature type="region of interest" description="Disordered" evidence="1">
    <location>
        <begin position="101"/>
        <end position="180"/>
    </location>
</feature>
<name>A0A9P6KBN9_9FUNG</name>
<feature type="compositionally biased region" description="Pro residues" evidence="1">
    <location>
        <begin position="1"/>
        <end position="10"/>
    </location>
</feature>
<evidence type="ECO:0000313" key="4">
    <source>
        <dbReference type="Proteomes" id="UP000780801"/>
    </source>
</evidence>
<sequence>SLSPSPPPSSIVPGATSANHLSAPLSVNDRRERNKAASAKYRAKKHHQSGEMRSQISYLQDQNSVMSRQLDETRTENATLKAQVEKLKSRLVAEKVLKRLREVGRERRGGHESASLTGGRSSGLRVTARDLASDSEEDVVDSEAEDEHGDDIGNIARDDERAVKRSRRRQRRNSLSDDDD</sequence>
<dbReference type="SUPFAM" id="SSF57959">
    <property type="entry name" value="Leucine zipper domain"/>
    <property type="match status" value="1"/>
</dbReference>
<evidence type="ECO:0000313" key="3">
    <source>
        <dbReference type="EMBL" id="KAF9578817.1"/>
    </source>
</evidence>
<gene>
    <name evidence="3" type="ORF">BGW38_005200</name>
</gene>
<dbReference type="Proteomes" id="UP000780801">
    <property type="component" value="Unassembled WGS sequence"/>
</dbReference>
<dbReference type="Pfam" id="PF07716">
    <property type="entry name" value="bZIP_2"/>
    <property type="match status" value="1"/>
</dbReference>
<keyword evidence="4" id="KW-1185">Reference proteome</keyword>
<dbReference type="InterPro" id="IPR004827">
    <property type="entry name" value="bZIP"/>
</dbReference>
<dbReference type="Gene3D" id="1.20.5.170">
    <property type="match status" value="1"/>
</dbReference>
<dbReference type="OrthoDB" id="1939598at2759"/>
<feature type="compositionally biased region" description="Polar residues" evidence="1">
    <location>
        <begin position="51"/>
        <end position="62"/>
    </location>
</feature>
<dbReference type="EMBL" id="JAABOA010003297">
    <property type="protein sequence ID" value="KAF9578817.1"/>
    <property type="molecule type" value="Genomic_DNA"/>
</dbReference>
<reference evidence="3" key="1">
    <citation type="journal article" date="2020" name="Fungal Divers.">
        <title>Resolving the Mortierellaceae phylogeny through synthesis of multi-gene phylogenetics and phylogenomics.</title>
        <authorList>
            <person name="Vandepol N."/>
            <person name="Liber J."/>
            <person name="Desiro A."/>
            <person name="Na H."/>
            <person name="Kennedy M."/>
            <person name="Barry K."/>
            <person name="Grigoriev I.V."/>
            <person name="Miller A.N."/>
            <person name="O'Donnell K."/>
            <person name="Stajich J.E."/>
            <person name="Bonito G."/>
        </authorList>
    </citation>
    <scope>NUCLEOTIDE SEQUENCE</scope>
    <source>
        <strain evidence="3">KOD1015</strain>
    </source>
</reference>
<dbReference type="InterPro" id="IPR046347">
    <property type="entry name" value="bZIP_sf"/>
</dbReference>
<dbReference type="GO" id="GO:0003700">
    <property type="term" value="F:DNA-binding transcription factor activity"/>
    <property type="evidence" value="ECO:0007669"/>
    <property type="project" value="InterPro"/>
</dbReference>
<dbReference type="SMART" id="SM00338">
    <property type="entry name" value="BRLZ"/>
    <property type="match status" value="1"/>
</dbReference>